<accession>A0A0C2MVR2</accession>
<evidence type="ECO:0000313" key="2">
    <source>
        <dbReference type="Proteomes" id="UP000031668"/>
    </source>
</evidence>
<keyword evidence="2" id="KW-1185">Reference proteome</keyword>
<dbReference type="AlphaFoldDB" id="A0A0C2MVR2"/>
<name>A0A0C2MVR2_THEKT</name>
<organism evidence="1 2">
    <name type="scientific">Thelohanellus kitauei</name>
    <name type="common">Myxosporean</name>
    <dbReference type="NCBI Taxonomy" id="669202"/>
    <lineage>
        <taxon>Eukaryota</taxon>
        <taxon>Metazoa</taxon>
        <taxon>Cnidaria</taxon>
        <taxon>Myxozoa</taxon>
        <taxon>Myxosporea</taxon>
        <taxon>Bivalvulida</taxon>
        <taxon>Platysporina</taxon>
        <taxon>Myxobolidae</taxon>
        <taxon>Thelohanellus</taxon>
    </lineage>
</organism>
<evidence type="ECO:0000313" key="1">
    <source>
        <dbReference type="EMBL" id="KII71456.1"/>
    </source>
</evidence>
<comment type="caution">
    <text evidence="1">The sequence shown here is derived from an EMBL/GenBank/DDBJ whole genome shotgun (WGS) entry which is preliminary data.</text>
</comment>
<dbReference type="Proteomes" id="UP000031668">
    <property type="component" value="Unassembled WGS sequence"/>
</dbReference>
<sequence length="130" mass="14911">MPYCEYKDQTIQPKLTPVHIQHQNGYPNILFKHNNIHDVQTEVLSLNNDTVYVLVPENNELRLIPLDSQENISQNASPNTTHQAFNQGQMNYIHECISSNIRNQSYTPDKMINIHQCHSSNATNQAVTPD</sequence>
<dbReference type="EMBL" id="JWZT01001761">
    <property type="protein sequence ID" value="KII71456.1"/>
    <property type="molecule type" value="Genomic_DNA"/>
</dbReference>
<reference evidence="1 2" key="1">
    <citation type="journal article" date="2014" name="Genome Biol. Evol.">
        <title>The genome of the myxosporean Thelohanellus kitauei shows adaptations to nutrient acquisition within its fish host.</title>
        <authorList>
            <person name="Yang Y."/>
            <person name="Xiong J."/>
            <person name="Zhou Z."/>
            <person name="Huo F."/>
            <person name="Miao W."/>
            <person name="Ran C."/>
            <person name="Liu Y."/>
            <person name="Zhang J."/>
            <person name="Feng J."/>
            <person name="Wang M."/>
            <person name="Wang M."/>
            <person name="Wang L."/>
            <person name="Yao B."/>
        </authorList>
    </citation>
    <scope>NUCLEOTIDE SEQUENCE [LARGE SCALE GENOMIC DNA]</scope>
    <source>
        <strain evidence="1">Wuqing</strain>
    </source>
</reference>
<protein>
    <submittedName>
        <fullName evidence="1">Uncharacterized protein</fullName>
    </submittedName>
</protein>
<proteinExistence type="predicted"/>
<gene>
    <name evidence="1" type="ORF">RF11_13631</name>
</gene>